<keyword evidence="1" id="KW-1133">Transmembrane helix</keyword>
<organism evidence="2 3">
    <name type="scientific">Escherichia coli O83:H1 (strain NRG 857C / AIEC)</name>
    <dbReference type="NCBI Taxonomy" id="685038"/>
    <lineage>
        <taxon>Bacteria</taxon>
        <taxon>Pseudomonadati</taxon>
        <taxon>Pseudomonadota</taxon>
        <taxon>Gammaproteobacteria</taxon>
        <taxon>Enterobacterales</taxon>
        <taxon>Enterobacteriaceae</taxon>
        <taxon>Escherichia</taxon>
    </lineage>
</organism>
<evidence type="ECO:0000256" key="1">
    <source>
        <dbReference type="SAM" id="Phobius"/>
    </source>
</evidence>
<feature type="transmembrane region" description="Helical" evidence="1">
    <location>
        <begin position="231"/>
        <end position="250"/>
    </location>
</feature>
<proteinExistence type="predicted"/>
<dbReference type="Pfam" id="PF14348">
    <property type="entry name" value="DtrJ-like"/>
    <property type="match status" value="1"/>
</dbReference>
<keyword evidence="1" id="KW-0472">Membrane</keyword>
<dbReference type="Proteomes" id="UP000008614">
    <property type="component" value="Chromosome"/>
</dbReference>
<dbReference type="InterPro" id="IPR022266">
    <property type="entry name" value="DtrJ-like"/>
</dbReference>
<dbReference type="KEGG" id="eln:NRG857_20860"/>
<name>A0A0H3EQA7_ECO8N</name>
<dbReference type="RefSeq" id="WP_000081046.1">
    <property type="nucleotide sequence ID" value="NC_017634.1"/>
</dbReference>
<dbReference type="HOGENOM" id="CLU_100588_1_0_6"/>
<protein>
    <recommendedName>
        <fullName evidence="4">Integrating conjugative element membrane protein, PFL_4697 family</fullName>
    </recommendedName>
</protein>
<gene>
    <name evidence="2" type="ordered locus">NRG857_20860</name>
</gene>
<evidence type="ECO:0000313" key="2">
    <source>
        <dbReference type="EMBL" id="ADR29580.1"/>
    </source>
</evidence>
<dbReference type="EMBL" id="CP001855">
    <property type="protein sequence ID" value="ADR29580.1"/>
    <property type="molecule type" value="Genomic_DNA"/>
</dbReference>
<accession>A0A0H3EQA7</accession>
<dbReference type="NCBIfam" id="TIGR03747">
    <property type="entry name" value="conj_TIGR03747"/>
    <property type="match status" value="1"/>
</dbReference>
<evidence type="ECO:0008006" key="4">
    <source>
        <dbReference type="Google" id="ProtNLM"/>
    </source>
</evidence>
<dbReference type="AlphaFoldDB" id="A0A0H3EQA7"/>
<feature type="transmembrane region" description="Helical" evidence="1">
    <location>
        <begin position="157"/>
        <end position="180"/>
    </location>
</feature>
<feature type="transmembrane region" description="Helical" evidence="1">
    <location>
        <begin position="84"/>
        <end position="104"/>
    </location>
</feature>
<feature type="transmembrane region" description="Helical" evidence="1">
    <location>
        <begin position="34"/>
        <end position="57"/>
    </location>
</feature>
<sequence>MSQMNTSSPPVQSSTPPKPHGFFTVLLWDTPMNIIGMLLVSLLFSVIVEFIGIAFFWPDQGAEHSRAVMLTESGYFAEGFTQSLLLSSPVVTVQSWIALGYQWFFVNSGFTGWLQSLQTTTAGGGNGVTDELNAWCAWAVQIAYEYLMATMYVSLVFLMRVTILVLSVPLFVLVAIVGIADGMVRRDLRRYGAAYESSFLYHHAKRVVKPAAYIPCVLYLSAPFAVYPNLLLLPAALLMGLAISVTMGSFKKYL</sequence>
<dbReference type="PATRIC" id="fig|685038.3.peg.4259"/>
<keyword evidence="1" id="KW-0812">Transmembrane</keyword>
<reference evidence="2 3" key="1">
    <citation type="journal article" date="2010" name="BMC Genomics">
        <title>Genome sequence of adherent-invasive Escherichia coli and comparative genomic analysis with other E. coli pathotypes.</title>
        <authorList>
            <person name="Nash J.H."/>
            <person name="Villegas A."/>
            <person name="Kropinski A.M."/>
            <person name="Aguilar-Valenzuela R."/>
            <person name="Konczy P."/>
            <person name="Mascarenhas M."/>
            <person name="Ziebell K."/>
            <person name="Torres A.G."/>
            <person name="Karmali M.A."/>
            <person name="Coombes B.K."/>
        </authorList>
    </citation>
    <scope>NUCLEOTIDE SEQUENCE [LARGE SCALE GENOMIC DNA]</scope>
    <source>
        <strain evidence="3">NRG 857C / AIEC</strain>
    </source>
</reference>
<keyword evidence="3" id="KW-1185">Reference proteome</keyword>
<evidence type="ECO:0000313" key="3">
    <source>
        <dbReference type="Proteomes" id="UP000008614"/>
    </source>
</evidence>